<accession>A0A6N9IPK7</accession>
<proteinExistence type="predicted"/>
<sequence>MNENFINMYTELNRKYPDIYGRDLRINAIDRKERYDDEDEFDETLLDELRIYYKRQTISIERYYENNWEIKDEDYIKFEDFREIGKILSIVMKHISRIELD</sequence>
<gene>
    <name evidence="1" type="ORF">FYL25_01615</name>
</gene>
<name>A0A6N9IPK7_9LACO</name>
<reference evidence="1 2" key="1">
    <citation type="journal article" date="2020" name="Food Funct.">
        <title>Screening of Lactobacillus salivarius strains from the feces of Chinese populations and the evaluation of their effects against intestinal inflammation in mice.</title>
        <authorList>
            <person name="Zhai Q."/>
            <person name="Shen X."/>
            <person name="Cen S."/>
            <person name="Zhang C."/>
            <person name="Tian F."/>
            <person name="Zhao J."/>
            <person name="Zhang H."/>
            <person name="Xue Y."/>
            <person name="Chen W."/>
        </authorList>
    </citation>
    <scope>NUCLEOTIDE SEQUENCE [LARGE SCALE GENOMIC DNA]</scope>
    <source>
        <strain evidence="1 2">FYNDL5_1.scaf</strain>
    </source>
</reference>
<dbReference type="EMBL" id="VSUB01000001">
    <property type="protein sequence ID" value="MYY64145.1"/>
    <property type="molecule type" value="Genomic_DNA"/>
</dbReference>
<comment type="caution">
    <text evidence="1">The sequence shown here is derived from an EMBL/GenBank/DDBJ whole genome shotgun (WGS) entry which is preliminary data.</text>
</comment>
<dbReference type="Proteomes" id="UP000471678">
    <property type="component" value="Unassembled WGS sequence"/>
</dbReference>
<evidence type="ECO:0000313" key="2">
    <source>
        <dbReference type="Proteomes" id="UP000471678"/>
    </source>
</evidence>
<dbReference type="AlphaFoldDB" id="A0A6N9IPK7"/>
<evidence type="ECO:0000313" key="1">
    <source>
        <dbReference type="EMBL" id="MYY64145.1"/>
    </source>
</evidence>
<protein>
    <submittedName>
        <fullName evidence="1">Uncharacterized protein</fullName>
    </submittedName>
</protein>
<dbReference type="RefSeq" id="WP_161022185.1">
    <property type="nucleotide sequence ID" value="NZ_VSUB01000001.1"/>
</dbReference>
<organism evidence="1 2">
    <name type="scientific">Ligilactobacillus salivarius</name>
    <dbReference type="NCBI Taxonomy" id="1624"/>
    <lineage>
        <taxon>Bacteria</taxon>
        <taxon>Bacillati</taxon>
        <taxon>Bacillota</taxon>
        <taxon>Bacilli</taxon>
        <taxon>Lactobacillales</taxon>
        <taxon>Lactobacillaceae</taxon>
        <taxon>Ligilactobacillus</taxon>
    </lineage>
</organism>